<dbReference type="InterPro" id="IPR002155">
    <property type="entry name" value="Thiolase"/>
</dbReference>
<keyword evidence="3" id="KW-1185">Reference proteome</keyword>
<evidence type="ECO:0000313" key="3">
    <source>
        <dbReference type="Proteomes" id="UP001212602"/>
    </source>
</evidence>
<dbReference type="RefSeq" id="WP_271430193.1">
    <property type="nucleotide sequence ID" value="NZ_JAQIPB010000013.1"/>
</dbReference>
<dbReference type="EMBL" id="JAQIPB010000013">
    <property type="protein sequence ID" value="MDA7418992.1"/>
    <property type="molecule type" value="Genomic_DNA"/>
</dbReference>
<comment type="caution">
    <text evidence="2">The sequence shown here is derived from an EMBL/GenBank/DDBJ whole genome shotgun (WGS) entry which is preliminary data.</text>
</comment>
<gene>
    <name evidence="2" type="ORF">PGB34_21695</name>
</gene>
<dbReference type="Gene3D" id="3.40.47.10">
    <property type="match status" value="1"/>
</dbReference>
<feature type="domain" description="Thiolase C-terminal" evidence="1">
    <location>
        <begin position="254"/>
        <end position="376"/>
    </location>
</feature>
<dbReference type="Proteomes" id="UP001212602">
    <property type="component" value="Unassembled WGS sequence"/>
</dbReference>
<organism evidence="2 3">
    <name type="scientific">Xenophilus arseniciresistens</name>
    <dbReference type="NCBI Taxonomy" id="1283306"/>
    <lineage>
        <taxon>Bacteria</taxon>
        <taxon>Pseudomonadati</taxon>
        <taxon>Pseudomonadota</taxon>
        <taxon>Betaproteobacteria</taxon>
        <taxon>Burkholderiales</taxon>
        <taxon>Comamonadaceae</taxon>
        <taxon>Xenophilus</taxon>
    </lineage>
</organism>
<evidence type="ECO:0000259" key="1">
    <source>
        <dbReference type="Pfam" id="PF22691"/>
    </source>
</evidence>
<evidence type="ECO:0000313" key="2">
    <source>
        <dbReference type="EMBL" id="MDA7418992.1"/>
    </source>
</evidence>
<dbReference type="AlphaFoldDB" id="A0AAE3NEU6"/>
<dbReference type="GO" id="GO:0003988">
    <property type="term" value="F:acetyl-CoA C-acyltransferase activity"/>
    <property type="evidence" value="ECO:0007669"/>
    <property type="project" value="UniProtKB-ARBA"/>
</dbReference>
<dbReference type="SUPFAM" id="SSF53901">
    <property type="entry name" value="Thiolase-like"/>
    <property type="match status" value="2"/>
</dbReference>
<reference evidence="2" key="1">
    <citation type="submission" date="2023-01" db="EMBL/GenBank/DDBJ databases">
        <title>Xenophilus mangrovi sp. nov., isolated from soil of Mangrove nature reserve.</title>
        <authorList>
            <person name="Xu S."/>
            <person name="Liu Z."/>
            <person name="Xu Y."/>
        </authorList>
    </citation>
    <scope>NUCLEOTIDE SEQUENCE</scope>
    <source>
        <strain evidence="2">YW8</strain>
    </source>
</reference>
<dbReference type="InterPro" id="IPR055140">
    <property type="entry name" value="Thiolase_C_2"/>
</dbReference>
<dbReference type="InterPro" id="IPR016039">
    <property type="entry name" value="Thiolase-like"/>
</dbReference>
<dbReference type="CDD" id="cd00829">
    <property type="entry name" value="SCP-x_thiolase"/>
    <property type="match status" value="1"/>
</dbReference>
<sequence>MKTLADRSIAIVGYAETPLVRRSGRTALSLAGQAVDALLAQTGIERARIDGFATTLAMSEGGNPFFSNLLAEGLGLSLSWCQATEIGGASAGGNIARAAAAIQAGLCDIVLCLAADAVSTIDRSAQSGHRTEYCDPAGYAGPLSAFALLSNLYDQRHGLPHEALARLAVTQREGALLNENACEVLRKPLTTRDYLESRLVSDPLRILDCVMRCDGASAVLVMSTRRARELGFQKLVHPVSYAERINFDPAETSGDMLKTGFTDVGPRAFGAVGWKPADVKMLHWYDDFLIALILQLEQTGFCGPGEGGDFVMAHDMRWSGELPLNTGGGQISAGQPGLAGGGVNLVECLRQMFGDAGARQVRDAGNAMLTGIGVIQYARTWGTSSVMLLERSQ</sequence>
<dbReference type="PIRSF" id="PIRSF000429">
    <property type="entry name" value="Ac-CoA_Ac_transf"/>
    <property type="match status" value="1"/>
</dbReference>
<name>A0AAE3NEU6_9BURK</name>
<protein>
    <submittedName>
        <fullName evidence="2">Thiolase family protein</fullName>
    </submittedName>
</protein>
<proteinExistence type="predicted"/>
<dbReference type="PANTHER" id="PTHR42870">
    <property type="entry name" value="ACETYL-COA C-ACETYLTRANSFERASE"/>
    <property type="match status" value="1"/>
</dbReference>
<accession>A0AAE3NEU6</accession>
<dbReference type="Pfam" id="PF22691">
    <property type="entry name" value="Thiolase_C_1"/>
    <property type="match status" value="1"/>
</dbReference>
<dbReference type="PANTHER" id="PTHR42870:SF1">
    <property type="entry name" value="NON-SPECIFIC LIPID-TRANSFER PROTEIN-LIKE 2"/>
    <property type="match status" value="1"/>
</dbReference>